<dbReference type="GO" id="GO:0003677">
    <property type="term" value="F:DNA binding"/>
    <property type="evidence" value="ECO:0007669"/>
    <property type="project" value="UniProtKB-KW"/>
</dbReference>
<dbReference type="PROSITE" id="PS51077">
    <property type="entry name" value="HTH_ICLR"/>
    <property type="match status" value="1"/>
</dbReference>
<protein>
    <submittedName>
        <fullName evidence="6">DNA-binding IclR family transcriptional regulator</fullName>
    </submittedName>
</protein>
<evidence type="ECO:0000259" key="4">
    <source>
        <dbReference type="PROSITE" id="PS51077"/>
    </source>
</evidence>
<comment type="caution">
    <text evidence="6">The sequence shown here is derived from an EMBL/GenBank/DDBJ whole genome shotgun (WGS) entry which is preliminary data.</text>
</comment>
<sequence length="273" mass="29720">MSAPQPSDRQKLTAAGRVLALLDVFSRGSGSHTLTEISRQSGLSLTTTHRLVRELVAWGGLEIDETGHYRLGAKMLSLATSSTSGMQLREKALPHLADIHRRTGRTVLLGVRDGAHVMYLEALRPHANYTGQNRIGGRLRLHAGAVGLVLLAYAADEVVEEYVENPLKRYTAHTIGDADELRRTLSEVRDNRYAIAPRSLTMAAGSVAAPIVNADGDVEAAVGMVYLVERDDPQRFVELVRSTASRISRSILQRPGPPSPASVVFLRRESSPD</sequence>
<dbReference type="InterPro" id="IPR036390">
    <property type="entry name" value="WH_DNA-bd_sf"/>
</dbReference>
<dbReference type="PANTHER" id="PTHR30136:SF24">
    <property type="entry name" value="HTH-TYPE TRANSCRIPTIONAL REPRESSOR ALLR"/>
    <property type="match status" value="1"/>
</dbReference>
<dbReference type="InterPro" id="IPR036388">
    <property type="entry name" value="WH-like_DNA-bd_sf"/>
</dbReference>
<name>A0A7Y9GKS6_9MICO</name>
<dbReference type="PROSITE" id="PS51078">
    <property type="entry name" value="ICLR_ED"/>
    <property type="match status" value="1"/>
</dbReference>
<dbReference type="InterPro" id="IPR005471">
    <property type="entry name" value="Tscrpt_reg_IclR_N"/>
</dbReference>
<dbReference type="RefSeq" id="WP_179486874.1">
    <property type="nucleotide sequence ID" value="NZ_JACCBV010000001.1"/>
</dbReference>
<dbReference type="Proteomes" id="UP000576969">
    <property type="component" value="Unassembled WGS sequence"/>
</dbReference>
<dbReference type="SMART" id="SM00346">
    <property type="entry name" value="HTH_ICLR"/>
    <property type="match status" value="1"/>
</dbReference>
<feature type="domain" description="HTH iclR-type" evidence="4">
    <location>
        <begin position="12"/>
        <end position="73"/>
    </location>
</feature>
<dbReference type="EMBL" id="JACCBV010000001">
    <property type="protein sequence ID" value="NYE18303.1"/>
    <property type="molecule type" value="Genomic_DNA"/>
</dbReference>
<dbReference type="InterPro" id="IPR050707">
    <property type="entry name" value="HTH_MetabolicPath_Reg"/>
</dbReference>
<evidence type="ECO:0000256" key="2">
    <source>
        <dbReference type="ARBA" id="ARBA00023125"/>
    </source>
</evidence>
<keyword evidence="7" id="KW-1185">Reference proteome</keyword>
<dbReference type="Gene3D" id="3.30.450.40">
    <property type="match status" value="1"/>
</dbReference>
<evidence type="ECO:0000256" key="1">
    <source>
        <dbReference type="ARBA" id="ARBA00023015"/>
    </source>
</evidence>
<accession>A0A7Y9GKS6</accession>
<proteinExistence type="predicted"/>
<gene>
    <name evidence="6" type="ORF">BJ991_000331</name>
</gene>
<dbReference type="InterPro" id="IPR014757">
    <property type="entry name" value="Tscrpt_reg_IclR_C"/>
</dbReference>
<dbReference type="InterPro" id="IPR029016">
    <property type="entry name" value="GAF-like_dom_sf"/>
</dbReference>
<keyword evidence="3" id="KW-0804">Transcription</keyword>
<dbReference type="GO" id="GO:0003700">
    <property type="term" value="F:DNA-binding transcription factor activity"/>
    <property type="evidence" value="ECO:0007669"/>
    <property type="project" value="TreeGrafter"/>
</dbReference>
<evidence type="ECO:0000313" key="6">
    <source>
        <dbReference type="EMBL" id="NYE18303.1"/>
    </source>
</evidence>
<reference evidence="6 7" key="1">
    <citation type="submission" date="2020-07" db="EMBL/GenBank/DDBJ databases">
        <title>Sequencing the genomes of 1000 actinobacteria strains.</title>
        <authorList>
            <person name="Klenk H.-P."/>
        </authorList>
    </citation>
    <scope>NUCLEOTIDE SEQUENCE [LARGE SCALE GENOMIC DNA]</scope>
    <source>
        <strain evidence="6 7">DSM 24662</strain>
    </source>
</reference>
<keyword evidence="2 6" id="KW-0238">DNA-binding</keyword>
<keyword evidence="1" id="KW-0805">Transcription regulation</keyword>
<organism evidence="6 7">
    <name type="scientific">Microbacterium immunditiarum</name>
    <dbReference type="NCBI Taxonomy" id="337480"/>
    <lineage>
        <taxon>Bacteria</taxon>
        <taxon>Bacillati</taxon>
        <taxon>Actinomycetota</taxon>
        <taxon>Actinomycetes</taxon>
        <taxon>Micrococcales</taxon>
        <taxon>Microbacteriaceae</taxon>
        <taxon>Microbacterium</taxon>
    </lineage>
</organism>
<dbReference type="Pfam" id="PF09339">
    <property type="entry name" value="HTH_IclR"/>
    <property type="match status" value="1"/>
</dbReference>
<dbReference type="Pfam" id="PF01614">
    <property type="entry name" value="IclR_C"/>
    <property type="match status" value="1"/>
</dbReference>
<dbReference type="PANTHER" id="PTHR30136">
    <property type="entry name" value="HELIX-TURN-HELIX TRANSCRIPTIONAL REGULATOR, ICLR FAMILY"/>
    <property type="match status" value="1"/>
</dbReference>
<evidence type="ECO:0000259" key="5">
    <source>
        <dbReference type="PROSITE" id="PS51078"/>
    </source>
</evidence>
<dbReference type="Gene3D" id="1.10.10.10">
    <property type="entry name" value="Winged helix-like DNA-binding domain superfamily/Winged helix DNA-binding domain"/>
    <property type="match status" value="1"/>
</dbReference>
<evidence type="ECO:0000313" key="7">
    <source>
        <dbReference type="Proteomes" id="UP000576969"/>
    </source>
</evidence>
<dbReference type="SUPFAM" id="SSF55781">
    <property type="entry name" value="GAF domain-like"/>
    <property type="match status" value="1"/>
</dbReference>
<dbReference type="SUPFAM" id="SSF46785">
    <property type="entry name" value="Winged helix' DNA-binding domain"/>
    <property type="match status" value="1"/>
</dbReference>
<feature type="domain" description="IclR-ED" evidence="5">
    <location>
        <begin position="74"/>
        <end position="253"/>
    </location>
</feature>
<dbReference type="GO" id="GO:0045892">
    <property type="term" value="P:negative regulation of DNA-templated transcription"/>
    <property type="evidence" value="ECO:0007669"/>
    <property type="project" value="TreeGrafter"/>
</dbReference>
<dbReference type="AlphaFoldDB" id="A0A7Y9GKS6"/>
<evidence type="ECO:0000256" key="3">
    <source>
        <dbReference type="ARBA" id="ARBA00023163"/>
    </source>
</evidence>